<name>A0ACB7WZ05_9ERIC</name>
<gene>
    <name evidence="1" type="ORF">Vadar_007949</name>
</gene>
<evidence type="ECO:0000313" key="2">
    <source>
        <dbReference type="Proteomes" id="UP000828048"/>
    </source>
</evidence>
<organism evidence="1 2">
    <name type="scientific">Vaccinium darrowii</name>
    <dbReference type="NCBI Taxonomy" id="229202"/>
    <lineage>
        <taxon>Eukaryota</taxon>
        <taxon>Viridiplantae</taxon>
        <taxon>Streptophyta</taxon>
        <taxon>Embryophyta</taxon>
        <taxon>Tracheophyta</taxon>
        <taxon>Spermatophyta</taxon>
        <taxon>Magnoliopsida</taxon>
        <taxon>eudicotyledons</taxon>
        <taxon>Gunneridae</taxon>
        <taxon>Pentapetalae</taxon>
        <taxon>asterids</taxon>
        <taxon>Ericales</taxon>
        <taxon>Ericaceae</taxon>
        <taxon>Vaccinioideae</taxon>
        <taxon>Vaccinieae</taxon>
        <taxon>Vaccinium</taxon>
    </lineage>
</organism>
<sequence>MTTGSSWRDQISWTTRLVLATQGLVTDAARRSNLIRRLLLLLEPKSPPSSTNCVTSSDVTIDPSRNLWFRLYLPSPTSSSSTLPLIFYFHGGGFIAFAPNSIPYDNLCRTLARDLQAVVVSVNDRLAPEHRYPSQYEDGLDALKFIDGQSYAVLPSSTDLNKCFIAGDSAGGNIAHHVTVRSSDHVFEKIKIIGLVAIQPFFGGELRTESELRLDGVAPVLNTKRTDWFWRSFLPVGSSRDHEAANVSGEEVTAVRFPSTLVLVGGYDPLQDWQRRYCEGLKKSGKEVELVELPNAIHWFYTFPKLPDFRYAIAKLKEFIEKQSAATI</sequence>
<evidence type="ECO:0000313" key="1">
    <source>
        <dbReference type="EMBL" id="KAH7833593.1"/>
    </source>
</evidence>
<proteinExistence type="predicted"/>
<comment type="caution">
    <text evidence="1">The sequence shown here is derived from an EMBL/GenBank/DDBJ whole genome shotgun (WGS) entry which is preliminary data.</text>
</comment>
<dbReference type="Proteomes" id="UP000828048">
    <property type="component" value="Chromosome 2"/>
</dbReference>
<keyword evidence="2" id="KW-1185">Reference proteome</keyword>
<reference evidence="1 2" key="1">
    <citation type="journal article" date="2021" name="Hortic Res">
        <title>High-quality reference genome and annotation aids understanding of berry development for evergreen blueberry (Vaccinium darrowii).</title>
        <authorList>
            <person name="Yu J."/>
            <person name="Hulse-Kemp A.M."/>
            <person name="Babiker E."/>
            <person name="Staton M."/>
        </authorList>
    </citation>
    <scope>NUCLEOTIDE SEQUENCE [LARGE SCALE GENOMIC DNA]</scope>
    <source>
        <strain evidence="2">cv. NJ 8807/NJ 8810</strain>
        <tissue evidence="1">Young leaf</tissue>
    </source>
</reference>
<accession>A0ACB7WZ05</accession>
<dbReference type="EMBL" id="CM037152">
    <property type="protein sequence ID" value="KAH7833593.1"/>
    <property type="molecule type" value="Genomic_DNA"/>
</dbReference>
<protein>
    <submittedName>
        <fullName evidence="1">Uncharacterized protein</fullName>
    </submittedName>
</protein>